<dbReference type="EMBL" id="CP054719">
    <property type="protein sequence ID" value="QOL19615.1"/>
    <property type="molecule type" value="Genomic_DNA"/>
</dbReference>
<keyword evidence="1" id="KW-0732">Signal</keyword>
<evidence type="ECO:0000313" key="2">
    <source>
        <dbReference type="EMBL" id="QOL19615.1"/>
    </source>
</evidence>
<feature type="chain" id="PRO_5032914680" evidence="1">
    <location>
        <begin position="23"/>
        <end position="261"/>
    </location>
</feature>
<evidence type="ECO:0000256" key="1">
    <source>
        <dbReference type="SAM" id="SignalP"/>
    </source>
</evidence>
<gene>
    <name evidence="2" type="ORF">CPBP_00379</name>
</gene>
<dbReference type="RefSeq" id="WP_350332365.1">
    <property type="nucleotide sequence ID" value="NZ_CP054719.1"/>
</dbReference>
<proteinExistence type="predicted"/>
<reference evidence="2 3" key="1">
    <citation type="submission" date="2020-06" db="EMBL/GenBank/DDBJ databases">
        <title>The endosymbiont of the kinetoplastid Bodo saltans is a Paracaedibacter-like alpha-proteobacterium possessing a putative toxin-antitoxin system.</title>
        <authorList>
            <person name="Midha S."/>
            <person name="Rigden D.J."/>
            <person name="Siozios S."/>
            <person name="Hurst G.D.D."/>
            <person name="Jackson A.P."/>
        </authorList>
    </citation>
    <scope>NUCLEOTIDE SEQUENCE [LARGE SCALE GENOMIC DNA]</scope>
    <source>
        <strain evidence="2">Lake Konstanz</strain>
    </source>
</reference>
<dbReference type="AlphaFoldDB" id="A0A7L9RT79"/>
<evidence type="ECO:0000313" key="3">
    <source>
        <dbReference type="Proteomes" id="UP000594001"/>
    </source>
</evidence>
<feature type="signal peptide" evidence="1">
    <location>
        <begin position="1"/>
        <end position="22"/>
    </location>
</feature>
<protein>
    <submittedName>
        <fullName evidence="2">Uncharacterized protein</fullName>
    </submittedName>
</protein>
<accession>A0A7L9RT79</accession>
<name>A0A7L9RT79_9PROT</name>
<organism evidence="2 3">
    <name type="scientific">Candidatus Bodocaedibacter vickermanii</name>
    <dbReference type="NCBI Taxonomy" id="2741701"/>
    <lineage>
        <taxon>Bacteria</taxon>
        <taxon>Pseudomonadati</taxon>
        <taxon>Pseudomonadota</taxon>
        <taxon>Alphaproteobacteria</taxon>
        <taxon>Holosporales</taxon>
        <taxon>Candidatus Paracaedibacteraceae</taxon>
        <taxon>Candidatus Bodocaedibacter</taxon>
    </lineage>
</organism>
<dbReference type="Proteomes" id="UP000594001">
    <property type="component" value="Chromosome"/>
</dbReference>
<keyword evidence="3" id="KW-1185">Reference proteome</keyword>
<dbReference type="KEGG" id="pbal:CPBP_00379"/>
<sequence length="261" mass="27326">MKKSLLLLTTILSFGMSAPSAATLDVADVGGGVGVPEIVVSIAPVAGESSRAVASAADLERIKAHIRGYGATLGLPDNVKAVGTVGCSAWCSTTFKDAERFLLNEFAGQLLTRFLAIALDDLADGKLDGVAYGKKVFYAQEVAAMLGVSVSEEELKSVPLDEGFAVRLVGLLVDVTGRIIQTGGQKDQLIAAAGAFAKEKMDKARKSLAVALIQETDRIIALELGNGAIDGLDAQGMAIDWKKEMQDSVQRSLSRVLDGVM</sequence>